<protein>
    <submittedName>
        <fullName evidence="2">Amidohydrolase YtcJ</fullName>
    </submittedName>
</protein>
<dbReference type="SUPFAM" id="SSF51338">
    <property type="entry name" value="Composite domain of metallo-dependent hydrolases"/>
    <property type="match status" value="1"/>
</dbReference>
<keyword evidence="3" id="KW-1185">Reference proteome</keyword>
<accession>A0ABS4GH46</accession>
<dbReference type="CDD" id="cd01300">
    <property type="entry name" value="YtcJ_like"/>
    <property type="match status" value="1"/>
</dbReference>
<dbReference type="Gene3D" id="2.30.40.10">
    <property type="entry name" value="Urease, subunit C, domain 1"/>
    <property type="match status" value="1"/>
</dbReference>
<dbReference type="PANTHER" id="PTHR22642:SF2">
    <property type="entry name" value="PROTEIN LONG AFTER FAR-RED 3"/>
    <property type="match status" value="1"/>
</dbReference>
<dbReference type="RefSeq" id="WP_209512717.1">
    <property type="nucleotide sequence ID" value="NZ_JAGGKS010000009.1"/>
</dbReference>
<organism evidence="2 3">
    <name type="scientific">Sedimentibacter acidaminivorans</name>
    <dbReference type="NCBI Taxonomy" id="913099"/>
    <lineage>
        <taxon>Bacteria</taxon>
        <taxon>Bacillati</taxon>
        <taxon>Bacillota</taxon>
        <taxon>Tissierellia</taxon>
        <taxon>Sedimentibacter</taxon>
    </lineage>
</organism>
<proteinExistence type="predicted"/>
<feature type="domain" description="Amidohydrolase 3" evidence="1">
    <location>
        <begin position="48"/>
        <end position="540"/>
    </location>
</feature>
<dbReference type="SUPFAM" id="SSF51556">
    <property type="entry name" value="Metallo-dependent hydrolases"/>
    <property type="match status" value="1"/>
</dbReference>
<evidence type="ECO:0000313" key="3">
    <source>
        <dbReference type="Proteomes" id="UP001519342"/>
    </source>
</evidence>
<dbReference type="PANTHER" id="PTHR22642">
    <property type="entry name" value="IMIDAZOLONEPROPIONASE"/>
    <property type="match status" value="1"/>
</dbReference>
<dbReference type="EMBL" id="JAGGKS010000009">
    <property type="protein sequence ID" value="MBP1927001.1"/>
    <property type="molecule type" value="Genomic_DNA"/>
</dbReference>
<dbReference type="InterPro" id="IPR013108">
    <property type="entry name" value="Amidohydro_3"/>
</dbReference>
<evidence type="ECO:0000259" key="1">
    <source>
        <dbReference type="Pfam" id="PF07969"/>
    </source>
</evidence>
<dbReference type="InterPro" id="IPR032466">
    <property type="entry name" value="Metal_Hydrolase"/>
</dbReference>
<reference evidence="2 3" key="1">
    <citation type="submission" date="2021-03" db="EMBL/GenBank/DDBJ databases">
        <title>Genomic Encyclopedia of Type Strains, Phase IV (KMG-IV): sequencing the most valuable type-strain genomes for metagenomic binning, comparative biology and taxonomic classification.</title>
        <authorList>
            <person name="Goeker M."/>
        </authorList>
    </citation>
    <scope>NUCLEOTIDE SEQUENCE [LARGE SCALE GENOMIC DNA]</scope>
    <source>
        <strain evidence="2 3">DSM 24004</strain>
    </source>
</reference>
<dbReference type="Gene3D" id="3.10.310.70">
    <property type="match status" value="1"/>
</dbReference>
<dbReference type="Gene3D" id="3.20.20.140">
    <property type="entry name" value="Metal-dependent hydrolases"/>
    <property type="match status" value="1"/>
</dbReference>
<dbReference type="Pfam" id="PF07969">
    <property type="entry name" value="Amidohydro_3"/>
    <property type="match status" value="1"/>
</dbReference>
<name>A0ABS4GH46_9FIRM</name>
<evidence type="ECO:0000313" key="2">
    <source>
        <dbReference type="EMBL" id="MBP1927001.1"/>
    </source>
</evidence>
<dbReference type="InterPro" id="IPR011059">
    <property type="entry name" value="Metal-dep_hydrolase_composite"/>
</dbReference>
<dbReference type="Proteomes" id="UP001519342">
    <property type="component" value="Unassembled WGS sequence"/>
</dbReference>
<comment type="caution">
    <text evidence="2">The sequence shown here is derived from an EMBL/GenBank/DDBJ whole genome shotgun (WGS) entry which is preliminary data.</text>
</comment>
<dbReference type="InterPro" id="IPR033932">
    <property type="entry name" value="YtcJ-like"/>
</dbReference>
<sequence length="541" mass="61276">MQLDKLFINGKIYTMEADGKRVESIGIKNGIIKFLGTNEEASFFKSSEIIDLEGRAVVPGLADSHMHMYAYCQNQTSVNLESARSIDDMIYLMKQKVKDTPCGNWIKGVNFDQSKFKENRFPTRYDLDKISLEHPIVIKRCCLHAVVANSMALKLAGVAKGYDGGTGGIVEFDSDNEPNGILREQCTKIFDEIIPDPLLDEKEKRKIMQEVLKDMASKGVTTIHTYAARIWRYDEDIELYRTLEKEGELPVRVTVCLDELFEPEFITQEKKDDPYRMVQYGSYKLFTDGSLGSRSAALKEPYCDDVGNKGFVICTQDELNERVLIAYKKGLQPAIHAIGDAALDMTLSAIEYSLETTRKLGMTEIEQNSRLPFRIIHAQMIDEELLDRMKKLPLVLDIQPIFLCTDLHWIEDRIGSERAKNAYCWKTMKDAGLIQTGGSDCPVEYFDPMKGIYGAASRKDMNGYPDGGYMPTEKLSVYDSFLLFTKNVHYATGQEDKLGTLEVGKFADMVVFEKDPFESLEDELLNIKVLKTFVAGKQVYG</sequence>
<gene>
    <name evidence="2" type="ORF">J2Z76_002873</name>
</gene>